<evidence type="ECO:0000256" key="3">
    <source>
        <dbReference type="ARBA" id="ARBA00022989"/>
    </source>
</evidence>
<evidence type="ECO:0000313" key="8">
    <source>
        <dbReference type="Proteomes" id="UP000199558"/>
    </source>
</evidence>
<protein>
    <submittedName>
        <fullName evidence="7">Major Facilitator Superfamily protein</fullName>
    </submittedName>
</protein>
<dbReference type="InterPro" id="IPR011701">
    <property type="entry name" value="MFS"/>
</dbReference>
<feature type="transmembrane region" description="Helical" evidence="5">
    <location>
        <begin position="192"/>
        <end position="211"/>
    </location>
</feature>
<evidence type="ECO:0000256" key="2">
    <source>
        <dbReference type="ARBA" id="ARBA00022692"/>
    </source>
</evidence>
<evidence type="ECO:0000313" key="7">
    <source>
        <dbReference type="EMBL" id="SBT65086.1"/>
    </source>
</evidence>
<dbReference type="OrthoDB" id="7584869at2"/>
<comment type="subcellular location">
    <subcellularLocation>
        <location evidence="1">Cell membrane</location>
        <topology evidence="1">Multi-pass membrane protein</topology>
    </subcellularLocation>
</comment>
<dbReference type="GO" id="GO:0005886">
    <property type="term" value="C:plasma membrane"/>
    <property type="evidence" value="ECO:0007669"/>
    <property type="project" value="UniProtKB-SubCell"/>
</dbReference>
<dbReference type="Proteomes" id="UP000199558">
    <property type="component" value="Unassembled WGS sequence"/>
</dbReference>
<proteinExistence type="predicted"/>
<dbReference type="PANTHER" id="PTHR23528:SF1">
    <property type="entry name" value="MAJOR FACILITATOR SUPERFAMILY (MFS) PROFILE DOMAIN-CONTAINING PROTEIN"/>
    <property type="match status" value="1"/>
</dbReference>
<feature type="transmembrane region" description="Helical" evidence="5">
    <location>
        <begin position="127"/>
        <end position="151"/>
    </location>
</feature>
<reference evidence="8" key="1">
    <citation type="submission" date="2016-06" db="EMBL/GenBank/DDBJ databases">
        <authorList>
            <person name="Varghese N."/>
            <person name="Submissions Spin"/>
        </authorList>
    </citation>
    <scope>NUCLEOTIDE SEQUENCE [LARGE SCALE GENOMIC DNA]</scope>
    <source>
        <strain evidence="8">DSM 45794</strain>
    </source>
</reference>
<dbReference type="PROSITE" id="PS50850">
    <property type="entry name" value="MFS"/>
    <property type="match status" value="1"/>
</dbReference>
<keyword evidence="8" id="KW-1185">Reference proteome</keyword>
<keyword evidence="3 5" id="KW-1133">Transmembrane helix</keyword>
<organism evidence="7 8">
    <name type="scientific">Micromonospora sediminicola</name>
    <dbReference type="NCBI Taxonomy" id="946078"/>
    <lineage>
        <taxon>Bacteria</taxon>
        <taxon>Bacillati</taxon>
        <taxon>Actinomycetota</taxon>
        <taxon>Actinomycetes</taxon>
        <taxon>Micromonosporales</taxon>
        <taxon>Micromonosporaceae</taxon>
        <taxon>Micromonospora</taxon>
    </lineage>
</organism>
<accession>A0A1A9B7L5</accession>
<evidence type="ECO:0000256" key="1">
    <source>
        <dbReference type="ARBA" id="ARBA00004651"/>
    </source>
</evidence>
<feature type="transmembrane region" description="Helical" evidence="5">
    <location>
        <begin position="401"/>
        <end position="419"/>
    </location>
</feature>
<dbReference type="InterPro" id="IPR036259">
    <property type="entry name" value="MFS_trans_sf"/>
</dbReference>
<dbReference type="Pfam" id="PF07690">
    <property type="entry name" value="MFS_1"/>
    <property type="match status" value="2"/>
</dbReference>
<sequence length="425" mass="44247">MTTVNPTPASLPAALAEPTVPVRRSWIALIFAANLGVWMAFFTPIQVLLPQQVERIAPGDKEAMLAVVTGLGALAAVLANPLAGALSDRTSLRLANRHFGRRHVWTATGAVVGAAALVLLARQDSIAGVAVAWVAAQVCFNAMLASLTAAIPDRVPVAQRGGVSGWVGIPQALGLVLGAVLVTAVVTGNAAGYAAIALAVLLLSLPFALLTQDDPLPREHRSPVRLRALLASMWISPRRHPDFAWAWFTRFLVQTGNALGTLYLLYFLTDGVRVADPEGSLLVLILLYTLGMMLTAVVAGRLSDRSGRRKVFVIVSGLIMAVAATLLAVAPVWPMAIVAALLLGAGYGVYLAVDAALITQVLPAATDRAKDLGVINIANSAPQVLGPALSAPIVVHLGGYPTLYAVTAAVTLLGSALVVKIRSVP</sequence>
<feature type="transmembrane region" description="Helical" evidence="5">
    <location>
        <begin position="163"/>
        <end position="186"/>
    </location>
</feature>
<dbReference type="STRING" id="946078.GA0070622_2076"/>
<dbReference type="PANTHER" id="PTHR23528">
    <property type="match status" value="1"/>
</dbReference>
<feature type="transmembrane region" description="Helical" evidence="5">
    <location>
        <begin position="243"/>
        <end position="268"/>
    </location>
</feature>
<dbReference type="EMBL" id="FLRH01000003">
    <property type="protein sequence ID" value="SBT65086.1"/>
    <property type="molecule type" value="Genomic_DNA"/>
</dbReference>
<feature type="transmembrane region" description="Helical" evidence="5">
    <location>
        <begin position="311"/>
        <end position="330"/>
    </location>
</feature>
<evidence type="ECO:0000256" key="4">
    <source>
        <dbReference type="ARBA" id="ARBA00023136"/>
    </source>
</evidence>
<gene>
    <name evidence="7" type="ORF">GA0070622_2076</name>
</gene>
<dbReference type="InterPro" id="IPR020846">
    <property type="entry name" value="MFS_dom"/>
</dbReference>
<feature type="transmembrane region" description="Helical" evidence="5">
    <location>
        <begin position="104"/>
        <end position="121"/>
    </location>
</feature>
<evidence type="ECO:0000256" key="5">
    <source>
        <dbReference type="SAM" id="Phobius"/>
    </source>
</evidence>
<evidence type="ECO:0000259" key="6">
    <source>
        <dbReference type="PROSITE" id="PS50850"/>
    </source>
</evidence>
<dbReference type="GO" id="GO:0022857">
    <property type="term" value="F:transmembrane transporter activity"/>
    <property type="evidence" value="ECO:0007669"/>
    <property type="project" value="InterPro"/>
</dbReference>
<feature type="transmembrane region" description="Helical" evidence="5">
    <location>
        <begin position="374"/>
        <end position="395"/>
    </location>
</feature>
<feature type="transmembrane region" description="Helical" evidence="5">
    <location>
        <begin position="280"/>
        <end position="299"/>
    </location>
</feature>
<feature type="transmembrane region" description="Helical" evidence="5">
    <location>
        <begin position="63"/>
        <end position="83"/>
    </location>
</feature>
<dbReference type="Gene3D" id="1.20.1250.20">
    <property type="entry name" value="MFS general substrate transporter like domains"/>
    <property type="match status" value="2"/>
</dbReference>
<dbReference type="RefSeq" id="WP_091572592.1">
    <property type="nucleotide sequence ID" value="NZ_FLRH01000003.1"/>
</dbReference>
<dbReference type="SUPFAM" id="SSF103473">
    <property type="entry name" value="MFS general substrate transporter"/>
    <property type="match status" value="1"/>
</dbReference>
<feature type="transmembrane region" description="Helical" evidence="5">
    <location>
        <begin position="336"/>
        <end position="362"/>
    </location>
</feature>
<dbReference type="AlphaFoldDB" id="A0A1A9B7L5"/>
<feature type="domain" description="Major facilitator superfamily (MFS) profile" evidence="6">
    <location>
        <begin position="192"/>
        <end position="425"/>
    </location>
</feature>
<feature type="transmembrane region" description="Helical" evidence="5">
    <location>
        <begin position="26"/>
        <end position="43"/>
    </location>
</feature>
<keyword evidence="4 5" id="KW-0472">Membrane</keyword>
<name>A0A1A9B7L5_9ACTN</name>
<keyword evidence="2 5" id="KW-0812">Transmembrane</keyword>